<dbReference type="Proteomes" id="UP001139260">
    <property type="component" value="Unassembled WGS sequence"/>
</dbReference>
<gene>
    <name evidence="2" type="ORF">MW871_12275</name>
</gene>
<dbReference type="AlphaFoldDB" id="A0A9X1XSE8"/>
<dbReference type="Pfam" id="PF12867">
    <property type="entry name" value="DinB_2"/>
    <property type="match status" value="1"/>
</dbReference>
<protein>
    <submittedName>
        <fullName evidence="2">DinB family protein</fullName>
    </submittedName>
</protein>
<dbReference type="InterPro" id="IPR024775">
    <property type="entry name" value="DinB-like"/>
</dbReference>
<name>A0A9X1XSE8_9FLAO</name>
<organism evidence="2 3">
    <name type="scientific">Flavobacterium pygoscelis</name>
    <dbReference type="NCBI Taxonomy" id="2893176"/>
    <lineage>
        <taxon>Bacteria</taxon>
        <taxon>Pseudomonadati</taxon>
        <taxon>Bacteroidota</taxon>
        <taxon>Flavobacteriia</taxon>
        <taxon>Flavobacteriales</taxon>
        <taxon>Flavobacteriaceae</taxon>
        <taxon>Flavobacterium</taxon>
    </lineage>
</organism>
<dbReference type="Gene3D" id="1.20.120.450">
    <property type="entry name" value="dinb family like domain"/>
    <property type="match status" value="1"/>
</dbReference>
<proteinExistence type="predicted"/>
<reference evidence="2" key="1">
    <citation type="submission" date="2022-04" db="EMBL/GenBank/DDBJ databases">
        <title>Flavobacterium pygoscelis sp. nov. isolated from Chinstrap chick (Pygoscelis antarcticus).</title>
        <authorList>
            <person name="Irgang R."/>
            <person name="Poblete-Morales M."/>
            <person name="Avendano-Herrera R."/>
        </authorList>
    </citation>
    <scope>NUCLEOTIDE SEQUENCE</scope>
    <source>
        <strain evidence="2">I-SCBP12n</strain>
    </source>
</reference>
<comment type="caution">
    <text evidence="2">The sequence shown here is derived from an EMBL/GenBank/DDBJ whole genome shotgun (WGS) entry which is preliminary data.</text>
</comment>
<dbReference type="SUPFAM" id="SSF109854">
    <property type="entry name" value="DinB/YfiT-like putative metalloenzymes"/>
    <property type="match status" value="1"/>
</dbReference>
<keyword evidence="3" id="KW-1185">Reference proteome</keyword>
<dbReference type="InterPro" id="IPR034660">
    <property type="entry name" value="DinB/YfiT-like"/>
</dbReference>
<dbReference type="EMBL" id="JALNUB010000007">
    <property type="protein sequence ID" value="MCK8142670.1"/>
    <property type="molecule type" value="Genomic_DNA"/>
</dbReference>
<accession>A0A9X1XSE8</accession>
<dbReference type="RefSeq" id="WP_248428819.1">
    <property type="nucleotide sequence ID" value="NZ_JALNUB010000007.1"/>
</dbReference>
<sequence length="184" mass="21964">MKSEEVIESLIAKTKQINIQVENIKRCDLETLTWRENQNSWSILECIEHLNRYGDYYIPEIEKTLDKSNFKNEEDFKSGLLGNYFAKSMLPKENRNKIKTFKDKNPIHSKLDETVFDTFLKQQNILLDFLNRSKIVSLNKTKIKISISKFIKLKLGDTFQFYINHIIRHFDQIEKIKKLKNINF</sequence>
<evidence type="ECO:0000313" key="3">
    <source>
        <dbReference type="Proteomes" id="UP001139260"/>
    </source>
</evidence>
<feature type="domain" description="DinB-like" evidence="1">
    <location>
        <begin position="25"/>
        <end position="173"/>
    </location>
</feature>
<evidence type="ECO:0000313" key="2">
    <source>
        <dbReference type="EMBL" id="MCK8142670.1"/>
    </source>
</evidence>
<evidence type="ECO:0000259" key="1">
    <source>
        <dbReference type="Pfam" id="PF12867"/>
    </source>
</evidence>